<keyword evidence="6" id="KW-1185">Reference proteome</keyword>
<evidence type="ECO:0000313" key="6">
    <source>
        <dbReference type="Proteomes" id="UP000695562"/>
    </source>
</evidence>
<evidence type="ECO:0000256" key="4">
    <source>
        <dbReference type="SAM" id="SignalP"/>
    </source>
</evidence>
<gene>
    <name evidence="5" type="ORF">CYY_003231</name>
</gene>
<dbReference type="AlphaFoldDB" id="A0A8J4V0B9"/>
<feature type="chain" id="PRO_5035298960" evidence="4">
    <location>
        <begin position="23"/>
        <end position="637"/>
    </location>
</feature>
<comment type="similarity">
    <text evidence="1">Belongs to the DNase II family.</text>
</comment>
<feature type="signal peptide" evidence="4">
    <location>
        <begin position="1"/>
        <end position="22"/>
    </location>
</feature>
<dbReference type="EMBL" id="AJWJ01000099">
    <property type="protein sequence ID" value="KAF2075450.1"/>
    <property type="molecule type" value="Genomic_DNA"/>
</dbReference>
<feature type="region of interest" description="Disordered" evidence="3">
    <location>
        <begin position="560"/>
        <end position="611"/>
    </location>
</feature>
<dbReference type="PANTHER" id="PTHR10858:SF23">
    <property type="entry name" value="DEOXYRIBONUCLEASE II"/>
    <property type="match status" value="1"/>
</dbReference>
<dbReference type="Proteomes" id="UP000695562">
    <property type="component" value="Unassembled WGS sequence"/>
</dbReference>
<evidence type="ECO:0000256" key="3">
    <source>
        <dbReference type="SAM" id="MobiDB-lite"/>
    </source>
</evidence>
<evidence type="ECO:0000256" key="2">
    <source>
        <dbReference type="ARBA" id="ARBA00022801"/>
    </source>
</evidence>
<dbReference type="InterPro" id="IPR004947">
    <property type="entry name" value="DNase_II"/>
</dbReference>
<dbReference type="GO" id="GO:0004531">
    <property type="term" value="F:deoxyribonuclease II activity"/>
    <property type="evidence" value="ECO:0007669"/>
    <property type="project" value="InterPro"/>
</dbReference>
<evidence type="ECO:0000256" key="1">
    <source>
        <dbReference type="ARBA" id="ARBA00007527"/>
    </source>
</evidence>
<dbReference type="Pfam" id="PF03265">
    <property type="entry name" value="DNase_II"/>
    <property type="match status" value="1"/>
</dbReference>
<keyword evidence="4" id="KW-0732">Signal</keyword>
<dbReference type="PANTHER" id="PTHR10858">
    <property type="entry name" value="DEOXYRIBONUCLEASE II"/>
    <property type="match status" value="1"/>
</dbReference>
<organism evidence="5 6">
    <name type="scientific">Polysphondylium violaceum</name>
    <dbReference type="NCBI Taxonomy" id="133409"/>
    <lineage>
        <taxon>Eukaryota</taxon>
        <taxon>Amoebozoa</taxon>
        <taxon>Evosea</taxon>
        <taxon>Eumycetozoa</taxon>
        <taxon>Dictyostelia</taxon>
        <taxon>Dictyosteliales</taxon>
        <taxon>Dictyosteliaceae</taxon>
        <taxon>Polysphondylium</taxon>
    </lineage>
</organism>
<sequence>MNKGSIFYLLLVVLVSIDPISSCYSGRVDLADSAKISDYEFVDWFFIIKVHAFTDVYLYIDSTMNRPVFKTGYFLRSIESPLGNTMDDYNNKEDTHFVHYNDQDYMDGRHGGGFSGSHEKGFIGIDLNSVDDGDNVWRGVWIQHSMPRFPSGVTTDDYNYFVPPLRYALSEEVKKMYYHFGFSPVAAFFHTNLVAKINLGSSEIEEKSIADEITNMVSFINTYRLGDDIYYRAALYDGGTRSQHALCVSISHKENFLQLLEYLSILSNNGIGGTASTGFDKFLRKEGKVFHSGQPGWVNRKPGNDGNVYLTNKMVKDMKYTKSDGSEVSLPTNTYKNQIKSKIFNFGKNPSNPNYLTPNNAEGEGLFYMKINSAAEQKNDVWKTMVVCSPGTDPEPCLKRPAAGGGKTTIEKITVATWVQSEGDKWWNGIFLTPRFSVKGIDFGNGANEHQWDGNTSNEHSKIAWRHVQPLLPNTELWNVCVSGGNLIPSREKDIKSSVLVCFKSDPLRGALNSITNGGAEDVKNIQKLWKPRKKVIGQLTTILNVSKQDEVTLTRRKNSVVNYRESSSDEDDAGYKAPTRDSRKRKRESVDFSKRKKTRREIMAEDDQQANIKQGKALLESLFPLQQYNRATSPYF</sequence>
<evidence type="ECO:0000313" key="5">
    <source>
        <dbReference type="EMBL" id="KAF2075450.1"/>
    </source>
</evidence>
<name>A0A8J4V0B9_9MYCE</name>
<protein>
    <submittedName>
        <fullName evidence="5">Uncharacterized protein</fullName>
    </submittedName>
</protein>
<comment type="caution">
    <text evidence="5">The sequence shown here is derived from an EMBL/GenBank/DDBJ whole genome shotgun (WGS) entry which is preliminary data.</text>
</comment>
<proteinExistence type="inferred from homology"/>
<keyword evidence="2" id="KW-0378">Hydrolase</keyword>
<accession>A0A8J4V0B9</accession>
<reference evidence="5" key="1">
    <citation type="submission" date="2020-01" db="EMBL/GenBank/DDBJ databases">
        <title>Development of genomics and gene disruption for Polysphondylium violaceum indicates a role for the polyketide synthase stlB in stalk morphogenesis.</title>
        <authorList>
            <person name="Narita B."/>
            <person name="Kawabe Y."/>
            <person name="Kin K."/>
            <person name="Saito T."/>
            <person name="Gibbs R."/>
            <person name="Kuspa A."/>
            <person name="Muzny D."/>
            <person name="Queller D."/>
            <person name="Richards S."/>
            <person name="Strassman J."/>
            <person name="Sucgang R."/>
            <person name="Worley K."/>
            <person name="Schaap P."/>
        </authorList>
    </citation>
    <scope>NUCLEOTIDE SEQUENCE</scope>
    <source>
        <strain evidence="5">QSvi11</strain>
    </source>
</reference>